<dbReference type="AlphaFoldDB" id="A0A1Y5HWU4"/>
<feature type="signal peptide" evidence="1">
    <location>
        <begin position="1"/>
        <end position="26"/>
    </location>
</feature>
<feature type="chain" id="PRO_5012666932" evidence="1">
    <location>
        <begin position="27"/>
        <end position="554"/>
    </location>
</feature>
<proteinExistence type="predicted"/>
<comment type="caution">
    <text evidence="2">The sequence shown here is derived from an EMBL/GenBank/DDBJ whole genome shotgun (WGS) entry which is preliminary data.</text>
</comment>
<organism evidence="2 3">
    <name type="scientific">Oleispira antarctica</name>
    <dbReference type="NCBI Taxonomy" id="188908"/>
    <lineage>
        <taxon>Bacteria</taxon>
        <taxon>Pseudomonadati</taxon>
        <taxon>Pseudomonadota</taxon>
        <taxon>Gammaproteobacteria</taxon>
        <taxon>Oceanospirillales</taxon>
        <taxon>Oceanospirillaceae</taxon>
        <taxon>Oleispira</taxon>
    </lineage>
</organism>
<keyword evidence="1" id="KW-0732">Signal</keyword>
<evidence type="ECO:0000313" key="3">
    <source>
        <dbReference type="Proteomes" id="UP000227088"/>
    </source>
</evidence>
<protein>
    <submittedName>
        <fullName evidence="2">Uncharacterized protein</fullName>
    </submittedName>
</protein>
<evidence type="ECO:0000313" key="2">
    <source>
        <dbReference type="EMBL" id="OUS40364.1"/>
    </source>
</evidence>
<reference evidence="3" key="1">
    <citation type="journal article" date="2017" name="Proc. Natl. Acad. Sci. U.S.A.">
        <title>Simulation of Deepwater Horizon oil plume reveals substrate specialization within a complex community of hydrocarbon degraders.</title>
        <authorList>
            <person name="Hu P."/>
            <person name="Dubinsky E.A."/>
            <person name="Probst A.J."/>
            <person name="Wang J."/>
            <person name="Sieber C.M.K."/>
            <person name="Tom L.M."/>
            <person name="Gardinali P."/>
            <person name="Banfield J.F."/>
            <person name="Atlas R.M."/>
            <person name="Andersen G.L."/>
        </authorList>
    </citation>
    <scope>NUCLEOTIDE SEQUENCE [LARGE SCALE GENOMIC DNA]</scope>
</reference>
<gene>
    <name evidence="2" type="ORF">A9R00_06390</name>
</gene>
<feature type="non-terminal residue" evidence="2">
    <location>
        <position position="554"/>
    </location>
</feature>
<evidence type="ECO:0000256" key="1">
    <source>
        <dbReference type="SAM" id="SignalP"/>
    </source>
</evidence>
<dbReference type="Proteomes" id="UP000227088">
    <property type="component" value="Unassembled WGS sequence"/>
</dbReference>
<name>A0A1Y5HWU4_OLEAN</name>
<sequence>MPAFNPVLNKALLTIFSASLLFGCSAFDNDDDDDDPVTTSMSGKVADGYLAGAKVCLDLNSNKVCDEGEPSTTSTDGGEFSLDGVTQAQLDSAPLLVEIIVGETIDEDYPDVTITKKYTLTAPAGYAFISPLTTMVQSEIEESGLSPEDAEGSVQAKLGTTLDLGADYVAGAAGETDADEFERLHKVAQVTVVVLQNNIELVEEVLAGADVSFEDLVGLIVAQVLDALEDISTQVDAAGDSFDPTTVAESDAVDAANIDPASVEEDIAEREAARLIATANIAAVLGSGDSLHFFEADSHNSTLEFFYSSVSPGANSTVVISDFMFDPSGNGSWVAETESENDNNQMCVLANSSWNCIADESETISIEGDAVIVEIGGLAATRTEITGVSADLTSKRIQTFLDDEEFMLVTNPKADFTTGATGYKLSFTRTQDMHAIFKQNVADATDCWDGGGSQGIEVGQPFNPTDVWCNNTFIRTGDGNHETDGAAATTLAQLISATAATNPTDISNIKGTSIYGRDLEVMVEFVTGGISNFYTIRHQEGQASVIESKLVGSW</sequence>
<accession>A0A1Y5HWU4</accession>
<dbReference type="EMBL" id="MABE01000359">
    <property type="protein sequence ID" value="OUS40364.1"/>
    <property type="molecule type" value="Genomic_DNA"/>
</dbReference>